<dbReference type="PANTHER" id="PTHR30627">
    <property type="entry name" value="PEPTIDOGLYCAN D,D-TRANSPEPTIDASE"/>
    <property type="match status" value="1"/>
</dbReference>
<dbReference type="AlphaFoldDB" id="A0A5Q0GPR2"/>
<evidence type="ECO:0000259" key="1">
    <source>
        <dbReference type="Pfam" id="PF00905"/>
    </source>
</evidence>
<dbReference type="SUPFAM" id="SSF56601">
    <property type="entry name" value="beta-lactamase/transpeptidase-like"/>
    <property type="match status" value="1"/>
</dbReference>
<accession>A0A5Q0GPR2</accession>
<evidence type="ECO:0000313" key="4">
    <source>
        <dbReference type="Proteomes" id="UP000325787"/>
    </source>
</evidence>
<dbReference type="Gene3D" id="3.90.1310.10">
    <property type="entry name" value="Penicillin-binding protein 2a (Domain 2)"/>
    <property type="match status" value="1"/>
</dbReference>
<evidence type="ECO:0000313" key="3">
    <source>
        <dbReference type="EMBL" id="QFZ16077.1"/>
    </source>
</evidence>
<dbReference type="PANTHER" id="PTHR30627:SF24">
    <property type="entry name" value="PENICILLIN-BINDING PROTEIN 4B"/>
    <property type="match status" value="1"/>
</dbReference>
<dbReference type="InterPro" id="IPR012338">
    <property type="entry name" value="Beta-lactam/transpept-like"/>
</dbReference>
<dbReference type="Proteomes" id="UP000325787">
    <property type="component" value="Chromosome"/>
</dbReference>
<evidence type="ECO:0000259" key="2">
    <source>
        <dbReference type="Pfam" id="PF21922"/>
    </source>
</evidence>
<organism evidence="3 4">
    <name type="scientific">Saccharothrix syringae</name>
    <name type="common">Nocardiopsis syringae</name>
    <dbReference type="NCBI Taxonomy" id="103733"/>
    <lineage>
        <taxon>Bacteria</taxon>
        <taxon>Bacillati</taxon>
        <taxon>Actinomycetota</taxon>
        <taxon>Actinomycetes</taxon>
        <taxon>Pseudonocardiales</taxon>
        <taxon>Pseudonocardiaceae</taxon>
        <taxon>Saccharothrix</taxon>
    </lineage>
</organism>
<dbReference type="EMBL" id="CP034550">
    <property type="protein sequence ID" value="QFZ16077.1"/>
    <property type="molecule type" value="Genomic_DNA"/>
</dbReference>
<feature type="domain" description="Penicillin-binding protein transpeptidase" evidence="1">
    <location>
        <begin position="158"/>
        <end position="482"/>
    </location>
</feature>
<dbReference type="InterPro" id="IPR054120">
    <property type="entry name" value="PBPA_dimer"/>
</dbReference>
<dbReference type="GO" id="GO:0071555">
    <property type="term" value="P:cell wall organization"/>
    <property type="evidence" value="ECO:0007669"/>
    <property type="project" value="TreeGrafter"/>
</dbReference>
<dbReference type="OrthoDB" id="9766847at2"/>
<dbReference type="Pfam" id="PF21922">
    <property type="entry name" value="PBP_dimer_2"/>
    <property type="match status" value="1"/>
</dbReference>
<dbReference type="RefSeq" id="WP_033428163.1">
    <property type="nucleotide sequence ID" value="NZ_CP034550.1"/>
</dbReference>
<feature type="domain" description="Penicillin binding protein A dimerisation" evidence="2">
    <location>
        <begin position="52"/>
        <end position="135"/>
    </location>
</feature>
<dbReference type="Pfam" id="PF00905">
    <property type="entry name" value="Transpeptidase"/>
    <property type="match status" value="1"/>
</dbReference>
<dbReference type="KEGG" id="ssyi:EKG83_00115"/>
<dbReference type="GO" id="GO:0008658">
    <property type="term" value="F:penicillin binding"/>
    <property type="evidence" value="ECO:0007669"/>
    <property type="project" value="InterPro"/>
</dbReference>
<dbReference type="InterPro" id="IPR050515">
    <property type="entry name" value="Beta-lactam/transpept"/>
</dbReference>
<sequence length="489" mass="51892">MNTPLRRVGMAMMAMILLLLGNATYVQVIKADDYRKNPLNQRVVLDQYSRERGQIIAADGTPLAAVQKTDDRLEYLRTYANGPVFAPVTGYFSFIYGAGGLERAEDDLLNGSDDRLFARRVSDMITGRDPKGGSVQLTVDAKLQQVAYDQLASQGLTGTVVAIRPQTGEVLAMASTPSYDPNLLATHDGDAQEESWQALTTDESEPMLNRAVHQIYPPGSTFKLVVAAAALAEGKTKDSEVDGRPSITLPGTNTQLPNFNDTICGNGTTATLQEALAKSCNTAFAVLANELGADKLRDQAAKFGIGEQDLAIPLSVVPSTIGPIEDKPSLYQTGIGQKDVRVTPMANAVLAATIANGGVRMQPHLVQKILAPDLQAISETEPDEVDEAMEPEHARALRDMMVESEKNTSGGGKLNGVTIASKTGTAEHGVDVSKTRPHAWYVAFAPAEEPQIAIAVIVENGGQAGQLATGGRVAAPIGRAVIGAYLGGR</sequence>
<dbReference type="GO" id="GO:0005886">
    <property type="term" value="C:plasma membrane"/>
    <property type="evidence" value="ECO:0007669"/>
    <property type="project" value="TreeGrafter"/>
</dbReference>
<reference evidence="4" key="1">
    <citation type="journal article" date="2021" name="Curr. Microbiol.">
        <title>Complete genome of nocamycin-producing strain Saccharothrix syringae NRRL B-16468 reveals the biosynthetic potential for secondary metabolites.</title>
        <authorList>
            <person name="Mo X."/>
            <person name="Yang S."/>
        </authorList>
    </citation>
    <scope>NUCLEOTIDE SEQUENCE [LARGE SCALE GENOMIC DNA]</scope>
    <source>
        <strain evidence="4">ATCC 51364 / DSM 43886 / JCM 6844 / KCTC 9398 / NBRC 14523 / NRRL B-16468 / INA 2240</strain>
    </source>
</reference>
<dbReference type="GO" id="GO:0071972">
    <property type="term" value="F:peptidoglycan L,D-transpeptidase activity"/>
    <property type="evidence" value="ECO:0007669"/>
    <property type="project" value="TreeGrafter"/>
</dbReference>
<dbReference type="InterPro" id="IPR036138">
    <property type="entry name" value="PBP_dimer_sf"/>
</dbReference>
<name>A0A5Q0GPR2_SACSY</name>
<protein>
    <submittedName>
        <fullName evidence="3">Penicillin-binding protein 2</fullName>
    </submittedName>
</protein>
<dbReference type="InterPro" id="IPR001460">
    <property type="entry name" value="PCN-bd_Tpept"/>
</dbReference>
<gene>
    <name evidence="3" type="ORF">EKG83_00115</name>
</gene>
<keyword evidence="4" id="KW-1185">Reference proteome</keyword>
<proteinExistence type="predicted"/>
<dbReference type="Gene3D" id="3.40.710.10">
    <property type="entry name" value="DD-peptidase/beta-lactamase superfamily"/>
    <property type="match status" value="1"/>
</dbReference>
<dbReference type="SUPFAM" id="SSF56519">
    <property type="entry name" value="Penicillin binding protein dimerisation domain"/>
    <property type="match status" value="1"/>
</dbReference>